<keyword evidence="2" id="KW-1185">Reference proteome</keyword>
<dbReference type="AlphaFoldDB" id="A0A5B7EYC9"/>
<evidence type="ECO:0000313" key="2">
    <source>
        <dbReference type="Proteomes" id="UP000324222"/>
    </source>
</evidence>
<dbReference type="Proteomes" id="UP000324222">
    <property type="component" value="Unassembled WGS sequence"/>
</dbReference>
<organism evidence="1 2">
    <name type="scientific">Portunus trituberculatus</name>
    <name type="common">Swimming crab</name>
    <name type="synonym">Neptunus trituberculatus</name>
    <dbReference type="NCBI Taxonomy" id="210409"/>
    <lineage>
        <taxon>Eukaryota</taxon>
        <taxon>Metazoa</taxon>
        <taxon>Ecdysozoa</taxon>
        <taxon>Arthropoda</taxon>
        <taxon>Crustacea</taxon>
        <taxon>Multicrustacea</taxon>
        <taxon>Malacostraca</taxon>
        <taxon>Eumalacostraca</taxon>
        <taxon>Eucarida</taxon>
        <taxon>Decapoda</taxon>
        <taxon>Pleocyemata</taxon>
        <taxon>Brachyura</taxon>
        <taxon>Eubrachyura</taxon>
        <taxon>Portunoidea</taxon>
        <taxon>Portunidae</taxon>
        <taxon>Portuninae</taxon>
        <taxon>Portunus</taxon>
    </lineage>
</organism>
<evidence type="ECO:0000313" key="1">
    <source>
        <dbReference type="EMBL" id="MPC37863.1"/>
    </source>
</evidence>
<dbReference type="EMBL" id="VSRR010003909">
    <property type="protein sequence ID" value="MPC37863.1"/>
    <property type="molecule type" value="Genomic_DNA"/>
</dbReference>
<protein>
    <submittedName>
        <fullName evidence="1">Uncharacterized protein</fullName>
    </submittedName>
</protein>
<comment type="caution">
    <text evidence="1">The sequence shown here is derived from an EMBL/GenBank/DDBJ whole genome shotgun (WGS) entry which is preliminary data.</text>
</comment>
<sequence>MKRYASDKPIHALPDCIVLCEALGKRTHDLDGERRRGGGGGGREGRGKFRHLLVTLVRQNKRSKAATWCLFERPGYPVHPVAVSAADPGPEATLCGVLTSLGDRPGRERWKARWRRWRGDVEEGSSSGPLYPNNSSYFHLVKKRVFGTVAEADS</sequence>
<name>A0A5B7EYC9_PORTR</name>
<gene>
    <name evidence="1" type="ORF">E2C01_031358</name>
</gene>
<accession>A0A5B7EYC9</accession>
<reference evidence="1 2" key="1">
    <citation type="submission" date="2019-05" db="EMBL/GenBank/DDBJ databases">
        <title>Another draft genome of Portunus trituberculatus and its Hox gene families provides insights of decapod evolution.</title>
        <authorList>
            <person name="Jeong J.-H."/>
            <person name="Song I."/>
            <person name="Kim S."/>
            <person name="Choi T."/>
            <person name="Kim D."/>
            <person name="Ryu S."/>
            <person name="Kim W."/>
        </authorList>
    </citation>
    <scope>NUCLEOTIDE SEQUENCE [LARGE SCALE GENOMIC DNA]</scope>
    <source>
        <tissue evidence="1">Muscle</tissue>
    </source>
</reference>
<proteinExistence type="predicted"/>